<accession>A0AA88AN15</accession>
<evidence type="ECO:0000313" key="2">
    <source>
        <dbReference type="EMBL" id="GMN55909.1"/>
    </source>
</evidence>
<comment type="caution">
    <text evidence="2">The sequence shown here is derived from an EMBL/GenBank/DDBJ whole genome shotgun (WGS) entry which is preliminary data.</text>
</comment>
<proteinExistence type="predicted"/>
<organism evidence="2 3">
    <name type="scientific">Ficus carica</name>
    <name type="common">Common fig</name>
    <dbReference type="NCBI Taxonomy" id="3494"/>
    <lineage>
        <taxon>Eukaryota</taxon>
        <taxon>Viridiplantae</taxon>
        <taxon>Streptophyta</taxon>
        <taxon>Embryophyta</taxon>
        <taxon>Tracheophyta</taxon>
        <taxon>Spermatophyta</taxon>
        <taxon>Magnoliopsida</taxon>
        <taxon>eudicotyledons</taxon>
        <taxon>Gunneridae</taxon>
        <taxon>Pentapetalae</taxon>
        <taxon>rosids</taxon>
        <taxon>fabids</taxon>
        <taxon>Rosales</taxon>
        <taxon>Moraceae</taxon>
        <taxon>Ficeae</taxon>
        <taxon>Ficus</taxon>
    </lineage>
</organism>
<feature type="compositionally biased region" description="Gly residues" evidence="1">
    <location>
        <begin position="17"/>
        <end position="35"/>
    </location>
</feature>
<sequence>MEGSGLTSHGRATGSGNKVGGGQHWGGGCVVGSGRGEARLGAVAG</sequence>
<reference evidence="2" key="1">
    <citation type="submission" date="2023-07" db="EMBL/GenBank/DDBJ databases">
        <title>draft genome sequence of fig (Ficus carica).</title>
        <authorList>
            <person name="Takahashi T."/>
            <person name="Nishimura K."/>
        </authorList>
    </citation>
    <scope>NUCLEOTIDE SEQUENCE</scope>
</reference>
<name>A0AA88AN15_FICCA</name>
<dbReference type="AlphaFoldDB" id="A0AA88AN15"/>
<feature type="region of interest" description="Disordered" evidence="1">
    <location>
        <begin position="1"/>
        <end position="35"/>
    </location>
</feature>
<keyword evidence="3" id="KW-1185">Reference proteome</keyword>
<evidence type="ECO:0000313" key="3">
    <source>
        <dbReference type="Proteomes" id="UP001187192"/>
    </source>
</evidence>
<gene>
    <name evidence="2" type="ORF">TIFTF001_025028</name>
</gene>
<evidence type="ECO:0000256" key="1">
    <source>
        <dbReference type="SAM" id="MobiDB-lite"/>
    </source>
</evidence>
<dbReference type="Proteomes" id="UP001187192">
    <property type="component" value="Unassembled WGS sequence"/>
</dbReference>
<protein>
    <submittedName>
        <fullName evidence="2">Uncharacterized protein</fullName>
    </submittedName>
</protein>
<dbReference type="EMBL" id="BTGU01000060">
    <property type="protein sequence ID" value="GMN55909.1"/>
    <property type="molecule type" value="Genomic_DNA"/>
</dbReference>